<evidence type="ECO:0000313" key="2">
    <source>
        <dbReference type="EMBL" id="RIX27443.1"/>
    </source>
</evidence>
<dbReference type="CDD" id="cd00371">
    <property type="entry name" value="HMA"/>
    <property type="match status" value="1"/>
</dbReference>
<feature type="domain" description="HMA" evidence="1">
    <location>
        <begin position="1"/>
        <end position="63"/>
    </location>
</feature>
<keyword evidence="3" id="KW-1185">Reference proteome</keyword>
<evidence type="ECO:0000313" key="3">
    <source>
        <dbReference type="Proteomes" id="UP000285023"/>
    </source>
</evidence>
<dbReference type="InterPro" id="IPR006121">
    <property type="entry name" value="HMA_dom"/>
</dbReference>
<proteinExistence type="predicted"/>
<dbReference type="AlphaFoldDB" id="A0A418PZ58"/>
<dbReference type="RefSeq" id="WP_119533595.1">
    <property type="nucleotide sequence ID" value="NZ_QXTF01000003.1"/>
</dbReference>
<dbReference type="OrthoDB" id="9801832at2"/>
<comment type="caution">
    <text evidence="2">The sequence shown here is derived from an EMBL/GenBank/DDBJ whole genome shotgun (WGS) entry which is preliminary data.</text>
</comment>
<dbReference type="EMBL" id="QXTF01000003">
    <property type="protein sequence ID" value="RIX27443.1"/>
    <property type="molecule type" value="Genomic_DNA"/>
</dbReference>
<organism evidence="2 3">
    <name type="scientific">Sphingomonas edaphi</name>
    <dbReference type="NCBI Taxonomy" id="2315689"/>
    <lineage>
        <taxon>Bacteria</taxon>
        <taxon>Pseudomonadati</taxon>
        <taxon>Pseudomonadota</taxon>
        <taxon>Alphaproteobacteria</taxon>
        <taxon>Sphingomonadales</taxon>
        <taxon>Sphingomonadaceae</taxon>
        <taxon>Sphingomonas</taxon>
    </lineage>
</organism>
<gene>
    <name evidence="2" type="ORF">D3M59_10430</name>
</gene>
<dbReference type="InterPro" id="IPR036163">
    <property type="entry name" value="HMA_dom_sf"/>
</dbReference>
<dbReference type="PROSITE" id="PS50846">
    <property type="entry name" value="HMA_2"/>
    <property type="match status" value="1"/>
</dbReference>
<evidence type="ECO:0000259" key="1">
    <source>
        <dbReference type="PROSITE" id="PS50846"/>
    </source>
</evidence>
<dbReference type="Proteomes" id="UP000285023">
    <property type="component" value="Unassembled WGS sequence"/>
</dbReference>
<dbReference type="SUPFAM" id="SSF55008">
    <property type="entry name" value="HMA, heavy metal-associated domain"/>
    <property type="match status" value="1"/>
</dbReference>
<dbReference type="Pfam" id="PF00403">
    <property type="entry name" value="HMA"/>
    <property type="match status" value="1"/>
</dbReference>
<sequence>MTILTVRGMSCGPCARAVTGAIQRVDPDANVDIDLATKRVEIVSSAKVEEIAASIEAAGYRVE</sequence>
<name>A0A418PZ58_9SPHN</name>
<dbReference type="Gene3D" id="3.30.70.100">
    <property type="match status" value="1"/>
</dbReference>
<protein>
    <submittedName>
        <fullName evidence="2">Copper chaperone</fullName>
    </submittedName>
</protein>
<accession>A0A418PZ58</accession>
<reference evidence="2 3" key="1">
    <citation type="submission" date="2018-09" db="EMBL/GenBank/DDBJ databases">
        <title>Sphingomonas sp. DAC4.</title>
        <authorList>
            <person name="Seo T."/>
        </authorList>
    </citation>
    <scope>NUCLEOTIDE SEQUENCE [LARGE SCALE GENOMIC DNA]</scope>
    <source>
        <strain evidence="2 3">DAC4</strain>
    </source>
</reference>
<dbReference type="GO" id="GO:0046872">
    <property type="term" value="F:metal ion binding"/>
    <property type="evidence" value="ECO:0007669"/>
    <property type="project" value="InterPro"/>
</dbReference>